<dbReference type="Proteomes" id="UP000007820">
    <property type="component" value="Unassembled WGS sequence"/>
</dbReference>
<sequence>MKTPQRQRENGVTEAQKRCKETVKNGGRKMGEAVRGERDTVEGEAGSRGERKEKP</sequence>
<evidence type="ECO:0000313" key="2">
    <source>
        <dbReference type="EMBL" id="EGQ12975.1"/>
    </source>
</evidence>
<feature type="region of interest" description="Disordered" evidence="1">
    <location>
        <begin position="1"/>
        <end position="55"/>
    </location>
</feature>
<dbReference type="AlphaFoldDB" id="F9D5V2"/>
<gene>
    <name evidence="2" type="ORF">HMPREF9136_2230</name>
</gene>
<evidence type="ECO:0000256" key="1">
    <source>
        <dbReference type="SAM" id="MobiDB-lite"/>
    </source>
</evidence>
<protein>
    <submittedName>
        <fullName evidence="2">Uncharacterized protein</fullName>
    </submittedName>
</protein>
<name>F9D5V2_PREDD</name>
<proteinExistence type="predicted"/>
<dbReference type="EMBL" id="AFPW01000037">
    <property type="protein sequence ID" value="EGQ12975.1"/>
    <property type="molecule type" value="Genomic_DNA"/>
</dbReference>
<accession>F9D5V2</accession>
<comment type="caution">
    <text evidence="2">The sequence shown here is derived from an EMBL/GenBank/DDBJ whole genome shotgun (WGS) entry which is preliminary data.</text>
</comment>
<evidence type="ECO:0000313" key="3">
    <source>
        <dbReference type="Proteomes" id="UP000007820"/>
    </source>
</evidence>
<organism evidence="2 3">
    <name type="scientific">Prevotella dentalis (strain ATCC 49559 / DSM 3688 / JCM 13448 / NCTC 12043 / ES 2772)</name>
    <name type="common">Mitsuokella dentalis</name>
    <dbReference type="NCBI Taxonomy" id="908937"/>
    <lineage>
        <taxon>Bacteria</taxon>
        <taxon>Pseudomonadati</taxon>
        <taxon>Bacteroidota</taxon>
        <taxon>Bacteroidia</taxon>
        <taxon>Bacteroidales</taxon>
        <taxon>Prevotellaceae</taxon>
        <taxon>Prevotella</taxon>
    </lineage>
</organism>
<reference evidence="2 3" key="1">
    <citation type="submission" date="2011-04" db="EMBL/GenBank/DDBJ databases">
        <authorList>
            <person name="Muzny D."/>
            <person name="Qin X."/>
            <person name="Deng J."/>
            <person name="Jiang H."/>
            <person name="Liu Y."/>
            <person name="Qu J."/>
            <person name="Song X.-Z."/>
            <person name="Zhang L."/>
            <person name="Thornton R."/>
            <person name="Coyle M."/>
            <person name="Francisco L."/>
            <person name="Jackson L."/>
            <person name="Javaid M."/>
            <person name="Korchina V."/>
            <person name="Kovar C."/>
            <person name="Mata R."/>
            <person name="Mathew T."/>
            <person name="Ngo R."/>
            <person name="Nguyen L."/>
            <person name="Nguyen N."/>
            <person name="Okwuonu G."/>
            <person name="Ongeri F."/>
            <person name="Pham C."/>
            <person name="Simmons D."/>
            <person name="Wilczek-Boney K."/>
            <person name="Hale W."/>
            <person name="Jakkamsetti A."/>
            <person name="Pham P."/>
            <person name="Ruth R."/>
            <person name="San Lucas F."/>
            <person name="Warren J."/>
            <person name="Zhang J."/>
            <person name="Zhao Z."/>
            <person name="Zhou C."/>
            <person name="Zhu D."/>
            <person name="Lee S."/>
            <person name="Bess C."/>
            <person name="Blankenburg K."/>
            <person name="Forbes L."/>
            <person name="Fu Q."/>
            <person name="Gubbala S."/>
            <person name="Hirani K."/>
            <person name="Jayaseelan J.C."/>
            <person name="Lara F."/>
            <person name="Munidasa M."/>
            <person name="Palculict T."/>
            <person name="Patil S."/>
            <person name="Pu L.-L."/>
            <person name="Saada N."/>
            <person name="Tang L."/>
            <person name="Weissenberger G."/>
            <person name="Zhu Y."/>
            <person name="Hemphill L."/>
            <person name="Shang Y."/>
            <person name="Youmans B."/>
            <person name="Ayvaz T."/>
            <person name="Ross M."/>
            <person name="Santibanez J."/>
            <person name="Aqrawi P."/>
            <person name="Gross S."/>
            <person name="Joshi V."/>
            <person name="Fowler G."/>
            <person name="Nazareth L."/>
            <person name="Reid J."/>
            <person name="Worley K."/>
            <person name="Petrosino J."/>
            <person name="Highlander S."/>
            <person name="Gibbs R."/>
        </authorList>
    </citation>
    <scope>NUCLEOTIDE SEQUENCE [LARGE SCALE GENOMIC DNA]</scope>
    <source>
        <strain evidence="2 3">DSM 3688</strain>
    </source>
</reference>